<dbReference type="AlphaFoldDB" id="W1WE58"/>
<protein>
    <submittedName>
        <fullName evidence="1">Uncharacterized protein</fullName>
    </submittedName>
</protein>
<proteinExistence type="predicted"/>
<dbReference type="EMBL" id="AZMM01018827">
    <property type="protein sequence ID" value="ETJ16462.1"/>
    <property type="molecule type" value="Genomic_DNA"/>
</dbReference>
<accession>W1WE58</accession>
<reference evidence="1" key="1">
    <citation type="submission" date="2013-12" db="EMBL/GenBank/DDBJ databases">
        <title>A Varibaculum cambriense genome reconstructed from a premature infant gut community with otherwise low bacterial novelty that shifts toward anaerobic metabolism during the third week of life.</title>
        <authorList>
            <person name="Brown C.T."/>
            <person name="Sharon I."/>
            <person name="Thomas B.C."/>
            <person name="Castelle C.J."/>
            <person name="Morowitz M.J."/>
            <person name="Banfield J.F."/>
        </authorList>
    </citation>
    <scope>NUCLEOTIDE SEQUENCE</scope>
</reference>
<evidence type="ECO:0000313" key="1">
    <source>
        <dbReference type="EMBL" id="ETJ16462.1"/>
    </source>
</evidence>
<sequence length="38" mass="4868">MNKIFVFREKYYRNTYLYEKLANNILQKNIKKFARFNF</sequence>
<name>W1WE58_9ZZZZ</name>
<gene>
    <name evidence="1" type="ORF">Q604_UNBc4C00046G0046</name>
</gene>
<organism evidence="1">
    <name type="scientific">human gut metagenome</name>
    <dbReference type="NCBI Taxonomy" id="408170"/>
    <lineage>
        <taxon>unclassified sequences</taxon>
        <taxon>metagenomes</taxon>
        <taxon>organismal metagenomes</taxon>
    </lineage>
</organism>
<comment type="caution">
    <text evidence="1">The sequence shown here is derived from an EMBL/GenBank/DDBJ whole genome shotgun (WGS) entry which is preliminary data.</text>
</comment>